<evidence type="ECO:0000259" key="5">
    <source>
        <dbReference type="Pfam" id="PF02737"/>
    </source>
</evidence>
<sequence length="582" mass="60249">MTTADSASNAPADRAGLPFRRTAVIGLGTVGSGLVRALAAAGAHVTAVEADATRLADARTRIAGGPSAPDRITFTTGTALPADTELVVEAVPERLALKAAVLRTAAERCGLDTVFATTTSLSVAAVGTAAGLLTRTVGLHPVGHGPDGGAIEVIPAHATEAAVVRDAERLVAALDRTAVRAVDRPGFLSGGLLMAYLNGALALYERRYASRDDIDGAMRLGCGLPLGPLAHLDRIGLDSALDTLRGLYDLTGERRFLPSPVLGHMVAAGLLGMKSGRGFYRYPPGPTADAPAAGPVTAPRPVATVGVVGSGTMATGIAEVFARSGLPTTLVARTEVRAKGALDRVAGSLDRAVRRGKVSSDDARAAQERLRGCAHIESVAGCDLVVEAVAEELPVKREVFGRLDAVCRPGAVLATTTSSLPIVECATATARPEDVLGLHFFNPAPVMRLVEVVGTVLTAPDASATARAVCGRIGKHPVEVEDRPGFLVNALLFPYLNDAVRLLEEHRAPAGDLDAVMTVGCGYPMGPLALLDTIGLDVSLHIQRGLHRASHEPSLTPARPLEDLVAAGHLGRKSGHGFHRYR</sequence>
<dbReference type="InterPro" id="IPR006108">
    <property type="entry name" value="3HC_DH_C"/>
</dbReference>
<dbReference type="InterPro" id="IPR006176">
    <property type="entry name" value="3-OHacyl-CoA_DH_NAD-bd"/>
</dbReference>
<dbReference type="Gene3D" id="3.40.50.720">
    <property type="entry name" value="NAD(P)-binding Rossmann-like Domain"/>
    <property type="match status" value="2"/>
</dbReference>
<feature type="domain" description="3-hydroxyacyl-CoA dehydrogenase NAD binding" evidence="5">
    <location>
        <begin position="304"/>
        <end position="482"/>
    </location>
</feature>
<gene>
    <name evidence="6" type="primary">fadB1</name>
    <name evidence="6" type="ORF">S1361_04945</name>
</gene>
<dbReference type="EMBL" id="CP071839">
    <property type="protein sequence ID" value="QTD96685.1"/>
    <property type="molecule type" value="Genomic_DNA"/>
</dbReference>
<dbReference type="InterPro" id="IPR036291">
    <property type="entry name" value="NAD(P)-bd_dom_sf"/>
</dbReference>
<keyword evidence="3 6" id="KW-0560">Oxidoreductase</keyword>
<accession>A0ABX7TJ82</accession>
<name>A0ABX7TJ82_STRCY</name>
<evidence type="ECO:0000256" key="1">
    <source>
        <dbReference type="ARBA" id="ARBA00005086"/>
    </source>
</evidence>
<evidence type="ECO:0000256" key="2">
    <source>
        <dbReference type="ARBA" id="ARBA00009463"/>
    </source>
</evidence>
<comment type="similarity">
    <text evidence="2">Belongs to the 3-hydroxyacyl-CoA dehydrogenase family.</text>
</comment>
<dbReference type="Gene3D" id="1.10.1040.10">
    <property type="entry name" value="N-(1-d-carboxylethyl)-l-norvaline Dehydrogenase, domain 2"/>
    <property type="match status" value="2"/>
</dbReference>
<dbReference type="EC" id="1.1.1.157" evidence="6"/>
<feature type="domain" description="3-hydroxyacyl-CoA dehydrogenase C-terminal" evidence="4">
    <location>
        <begin position="485"/>
        <end position="581"/>
    </location>
</feature>
<reference evidence="6 7" key="1">
    <citation type="submission" date="2021-03" db="EMBL/GenBank/DDBJ databases">
        <title>Complete genome sequence of Streptomyces cyanogenus S136, producer of anticancer angucycline landomycin A.</title>
        <authorList>
            <person name="Hrab P."/>
            <person name="Ruckert C."/>
            <person name="Busche T."/>
            <person name="Ostash I."/>
            <person name="Kalinowski J."/>
            <person name="Fedorenko V."/>
            <person name="Yushchuk O."/>
            <person name="Ostash B."/>
        </authorList>
    </citation>
    <scope>NUCLEOTIDE SEQUENCE [LARGE SCALE GENOMIC DNA]</scope>
    <source>
        <strain evidence="6 7">S136</strain>
    </source>
</reference>
<dbReference type="SUPFAM" id="SSF48179">
    <property type="entry name" value="6-phosphogluconate dehydrogenase C-terminal domain-like"/>
    <property type="match status" value="2"/>
</dbReference>
<dbReference type="Proteomes" id="UP000663908">
    <property type="component" value="Chromosome"/>
</dbReference>
<dbReference type="InterPro" id="IPR008927">
    <property type="entry name" value="6-PGluconate_DH-like_C_sf"/>
</dbReference>
<organism evidence="6 7">
    <name type="scientific">Streptomyces cyanogenus</name>
    <dbReference type="NCBI Taxonomy" id="80860"/>
    <lineage>
        <taxon>Bacteria</taxon>
        <taxon>Bacillati</taxon>
        <taxon>Actinomycetota</taxon>
        <taxon>Actinomycetes</taxon>
        <taxon>Kitasatosporales</taxon>
        <taxon>Streptomycetaceae</taxon>
        <taxon>Streptomyces</taxon>
    </lineage>
</organism>
<dbReference type="Pfam" id="PF00725">
    <property type="entry name" value="3HCDH"/>
    <property type="match status" value="2"/>
</dbReference>
<evidence type="ECO:0000259" key="4">
    <source>
        <dbReference type="Pfam" id="PF00725"/>
    </source>
</evidence>
<evidence type="ECO:0000256" key="3">
    <source>
        <dbReference type="ARBA" id="ARBA00023002"/>
    </source>
</evidence>
<dbReference type="Pfam" id="PF02737">
    <property type="entry name" value="3HCDH_N"/>
    <property type="match status" value="2"/>
</dbReference>
<feature type="domain" description="3-hydroxyacyl-CoA dehydrogenase C-terminal" evidence="4">
    <location>
        <begin position="186"/>
        <end position="282"/>
    </location>
</feature>
<dbReference type="PANTHER" id="PTHR48075:SF9">
    <property type="entry name" value="3-HYDROXYBUTYRYL-COA DEHYDROGENASE"/>
    <property type="match status" value="1"/>
</dbReference>
<dbReference type="InterPro" id="IPR013328">
    <property type="entry name" value="6PGD_dom2"/>
</dbReference>
<dbReference type="PANTHER" id="PTHR48075">
    <property type="entry name" value="3-HYDROXYACYL-COA DEHYDROGENASE FAMILY PROTEIN"/>
    <property type="match status" value="1"/>
</dbReference>
<dbReference type="RefSeq" id="WP_208030619.1">
    <property type="nucleotide sequence ID" value="NZ_CP071839.1"/>
</dbReference>
<evidence type="ECO:0000313" key="7">
    <source>
        <dbReference type="Proteomes" id="UP000663908"/>
    </source>
</evidence>
<dbReference type="GO" id="GO:0008691">
    <property type="term" value="F:3-hydroxybutyryl-CoA dehydrogenase activity"/>
    <property type="evidence" value="ECO:0007669"/>
    <property type="project" value="UniProtKB-EC"/>
</dbReference>
<keyword evidence="7" id="KW-1185">Reference proteome</keyword>
<feature type="domain" description="3-hydroxyacyl-CoA dehydrogenase NAD binding" evidence="5">
    <location>
        <begin position="22"/>
        <end position="182"/>
    </location>
</feature>
<comment type="pathway">
    <text evidence="1">Lipid metabolism; butanoate metabolism.</text>
</comment>
<proteinExistence type="inferred from homology"/>
<protein>
    <submittedName>
        <fullName evidence="6">3-hydroxybutyryl-CoA dehydrogenase</fullName>
        <ecNumber evidence="6">1.1.1.157</ecNumber>
    </submittedName>
</protein>
<evidence type="ECO:0000313" key="6">
    <source>
        <dbReference type="EMBL" id="QTD96685.1"/>
    </source>
</evidence>
<dbReference type="SUPFAM" id="SSF51735">
    <property type="entry name" value="NAD(P)-binding Rossmann-fold domains"/>
    <property type="match status" value="2"/>
</dbReference>